<sequence length="217" mass="25553">MSTIAQQQQQDRDREQHGEARARLIDQERQQQRERDRERHGEARARLIDQERHQQRDRDRERHGEARARLIDQERQQQRDRERHGEARAQLIDQERQQQRDRNREQHRQARGQQDLHIAACVPLSEFDEAIVPVLDIGGRTAECQECRAMIWPDEASRGHADLCCAKGRSCSYEAFFPIPPPQPLRDLLTSEPAPGARLPRAIVSFRKHIRKYNSSL</sequence>
<evidence type="ECO:0000313" key="3">
    <source>
        <dbReference type="Proteomes" id="UP001497444"/>
    </source>
</evidence>
<organism evidence="2 3">
    <name type="scientific">Sphagnum jensenii</name>
    <dbReference type="NCBI Taxonomy" id="128206"/>
    <lineage>
        <taxon>Eukaryota</taxon>
        <taxon>Viridiplantae</taxon>
        <taxon>Streptophyta</taxon>
        <taxon>Embryophyta</taxon>
        <taxon>Bryophyta</taxon>
        <taxon>Sphagnophytina</taxon>
        <taxon>Sphagnopsida</taxon>
        <taxon>Sphagnales</taxon>
        <taxon>Sphagnaceae</taxon>
        <taxon>Sphagnum</taxon>
    </lineage>
</organism>
<feature type="compositionally biased region" description="Basic and acidic residues" evidence="1">
    <location>
        <begin position="10"/>
        <end position="108"/>
    </location>
</feature>
<dbReference type="Proteomes" id="UP001497444">
    <property type="component" value="Chromosome 17"/>
</dbReference>
<name>A0ABP0WFX1_9BRYO</name>
<feature type="region of interest" description="Disordered" evidence="1">
    <location>
        <begin position="1"/>
        <end position="111"/>
    </location>
</feature>
<keyword evidence="3" id="KW-1185">Reference proteome</keyword>
<dbReference type="EMBL" id="OZ020112">
    <property type="protein sequence ID" value="CAK9265307.1"/>
    <property type="molecule type" value="Genomic_DNA"/>
</dbReference>
<evidence type="ECO:0000313" key="2">
    <source>
        <dbReference type="EMBL" id="CAK9265307.1"/>
    </source>
</evidence>
<reference evidence="2" key="1">
    <citation type="submission" date="2024-02" db="EMBL/GenBank/DDBJ databases">
        <authorList>
            <consortium name="ELIXIR-Norway"/>
            <consortium name="Elixir Norway"/>
        </authorList>
    </citation>
    <scope>NUCLEOTIDE SEQUENCE</scope>
</reference>
<accession>A0ABP0WFX1</accession>
<evidence type="ECO:0000256" key="1">
    <source>
        <dbReference type="SAM" id="MobiDB-lite"/>
    </source>
</evidence>
<proteinExistence type="predicted"/>
<protein>
    <submittedName>
        <fullName evidence="2">Uncharacterized protein</fullName>
    </submittedName>
</protein>
<gene>
    <name evidence="2" type="ORF">CSSPJE1EN1_LOCUS10785</name>
</gene>